<dbReference type="KEGG" id="lbt:AYR52_10875"/>
<keyword evidence="2" id="KW-1185">Reference proteome</keyword>
<dbReference type="AlphaFoldDB" id="A0A192H1A2"/>
<reference evidence="1 2" key="1">
    <citation type="submission" date="2016-03" db="EMBL/GenBank/DDBJ databases">
        <title>Pediococcus and Lactobacillus from brewery environment - whole genome sequencing and assembly.</title>
        <authorList>
            <person name="Behr J."/>
            <person name="Geissler A.J."/>
            <person name="Vogel R.F."/>
        </authorList>
    </citation>
    <scope>NUCLEOTIDE SEQUENCE [LARGE SCALE GENOMIC DNA]</scope>
    <source>
        <strain evidence="1 2">TMW 1.1989</strain>
    </source>
</reference>
<dbReference type="EMBL" id="CP014873">
    <property type="protein sequence ID" value="ANK61726.1"/>
    <property type="molecule type" value="Genomic_DNA"/>
</dbReference>
<sequence length="96" mass="11248">MQIKVVPGDFFNWFYNIVPKQSSNESIAILEQAMEEHYLVTVWLSAAWSGKKCQGYLVDFDSQGFLIIERAGKQIQLPFKAMNYVRPVNRQWRLAY</sequence>
<accession>A0A192H1A2</accession>
<evidence type="ECO:0000313" key="2">
    <source>
        <dbReference type="Proteomes" id="UP000078582"/>
    </source>
</evidence>
<name>A0A192H1A2_9LACO</name>
<dbReference type="Proteomes" id="UP000078582">
    <property type="component" value="Chromosome"/>
</dbReference>
<dbReference type="STRING" id="375175.AYR53_02455"/>
<proteinExistence type="predicted"/>
<gene>
    <name evidence="1" type="ORF">AYR53_02455</name>
</gene>
<evidence type="ECO:0000313" key="1">
    <source>
        <dbReference type="EMBL" id="ANK61726.1"/>
    </source>
</evidence>
<dbReference type="GeneID" id="42981097"/>
<organism evidence="1 2">
    <name type="scientific">Loigolactobacillus backii</name>
    <dbReference type="NCBI Taxonomy" id="375175"/>
    <lineage>
        <taxon>Bacteria</taxon>
        <taxon>Bacillati</taxon>
        <taxon>Bacillota</taxon>
        <taxon>Bacilli</taxon>
        <taxon>Lactobacillales</taxon>
        <taxon>Lactobacillaceae</taxon>
        <taxon>Loigolactobacillus</taxon>
    </lineage>
</organism>
<protein>
    <submittedName>
        <fullName evidence="1">Uncharacterized protein</fullName>
    </submittedName>
</protein>
<dbReference type="RefSeq" id="WP_068226015.1">
    <property type="nucleotide sequence ID" value="NZ_CP014623.1"/>
</dbReference>